<comment type="similarity">
    <text evidence="1">Belongs to the Cyclase 1 superfamily.</text>
</comment>
<proteinExistence type="inferred from homology"/>
<dbReference type="PANTHER" id="PTHR31118">
    <property type="entry name" value="CYCLASE-LIKE PROTEIN 2"/>
    <property type="match status" value="1"/>
</dbReference>
<evidence type="ECO:0000256" key="1">
    <source>
        <dbReference type="ARBA" id="ARBA00007865"/>
    </source>
</evidence>
<dbReference type="HOGENOM" id="CLU_030671_3_0_1"/>
<evidence type="ECO:0000313" key="3">
    <source>
        <dbReference type="Proteomes" id="UP000054166"/>
    </source>
</evidence>
<name>A0A0C3FRS9_PILCF</name>
<dbReference type="EMBL" id="KN832994">
    <property type="protein sequence ID" value="KIM82459.1"/>
    <property type="molecule type" value="Genomic_DNA"/>
</dbReference>
<dbReference type="InterPro" id="IPR037175">
    <property type="entry name" value="KFase_sf"/>
</dbReference>
<gene>
    <name evidence="2" type="ORF">PILCRDRAFT_70557</name>
</gene>
<dbReference type="Gene3D" id="3.50.30.50">
    <property type="entry name" value="Putative cyclase"/>
    <property type="match status" value="1"/>
</dbReference>
<reference evidence="2 3" key="1">
    <citation type="submission" date="2014-04" db="EMBL/GenBank/DDBJ databases">
        <authorList>
            <consortium name="DOE Joint Genome Institute"/>
            <person name="Kuo A."/>
            <person name="Tarkka M."/>
            <person name="Buscot F."/>
            <person name="Kohler A."/>
            <person name="Nagy L.G."/>
            <person name="Floudas D."/>
            <person name="Copeland A."/>
            <person name="Barry K.W."/>
            <person name="Cichocki N."/>
            <person name="Veneault-Fourrey C."/>
            <person name="LaButti K."/>
            <person name="Lindquist E.A."/>
            <person name="Lipzen A."/>
            <person name="Lundell T."/>
            <person name="Morin E."/>
            <person name="Murat C."/>
            <person name="Sun H."/>
            <person name="Tunlid A."/>
            <person name="Henrissat B."/>
            <person name="Grigoriev I.V."/>
            <person name="Hibbett D.S."/>
            <person name="Martin F."/>
            <person name="Nordberg H.P."/>
            <person name="Cantor M.N."/>
            <person name="Hua S.X."/>
        </authorList>
    </citation>
    <scope>NUCLEOTIDE SEQUENCE [LARGE SCALE GENOMIC DNA]</scope>
    <source>
        <strain evidence="2 3">F 1598</strain>
    </source>
</reference>
<evidence type="ECO:0000313" key="2">
    <source>
        <dbReference type="EMBL" id="KIM82459.1"/>
    </source>
</evidence>
<dbReference type="STRING" id="765440.A0A0C3FRS9"/>
<keyword evidence="3" id="KW-1185">Reference proteome</keyword>
<dbReference type="Proteomes" id="UP000054166">
    <property type="component" value="Unassembled WGS sequence"/>
</dbReference>
<dbReference type="GO" id="GO:0004061">
    <property type="term" value="F:arylformamidase activity"/>
    <property type="evidence" value="ECO:0007669"/>
    <property type="project" value="InterPro"/>
</dbReference>
<sequence>MAAPLVVDLSQKLEQDMQIYPGDTAFTCTPTASVEKDGYSVHSMTLGSHTGTHVDAPYHFFANGNQIDEIPLSTFIGQALVIDLTTKGAREIITWADLAPHSCRMHDGVIVLLHTGWSAHWKTPRYYDHPFVSREAAEGIMATGVRVLGVDTLSPDETLVDGTEGKFGFGTHQIILGCGGVIAENLTNLDAIMDKNAIVSLVPLNIRGCDGSPVRAFASVKV</sequence>
<protein>
    <recommendedName>
        <fullName evidence="4">Cyclase</fullName>
    </recommendedName>
</protein>
<accession>A0A0C3FRS9</accession>
<dbReference type="InParanoid" id="A0A0C3FRS9"/>
<dbReference type="AlphaFoldDB" id="A0A0C3FRS9"/>
<dbReference type="InterPro" id="IPR007325">
    <property type="entry name" value="KFase/CYL"/>
</dbReference>
<dbReference type="Pfam" id="PF04199">
    <property type="entry name" value="Cyclase"/>
    <property type="match status" value="1"/>
</dbReference>
<dbReference type="OrthoDB" id="7108654at2759"/>
<dbReference type="SUPFAM" id="SSF102198">
    <property type="entry name" value="Putative cyclase"/>
    <property type="match status" value="1"/>
</dbReference>
<dbReference type="PANTHER" id="PTHR31118:SF32">
    <property type="entry name" value="KYNURENINE FORMAMIDASE"/>
    <property type="match status" value="1"/>
</dbReference>
<dbReference type="GO" id="GO:0019441">
    <property type="term" value="P:L-tryptophan catabolic process to kynurenine"/>
    <property type="evidence" value="ECO:0007669"/>
    <property type="project" value="InterPro"/>
</dbReference>
<reference evidence="3" key="2">
    <citation type="submission" date="2015-01" db="EMBL/GenBank/DDBJ databases">
        <title>Evolutionary Origins and Diversification of the Mycorrhizal Mutualists.</title>
        <authorList>
            <consortium name="DOE Joint Genome Institute"/>
            <consortium name="Mycorrhizal Genomics Consortium"/>
            <person name="Kohler A."/>
            <person name="Kuo A."/>
            <person name="Nagy L.G."/>
            <person name="Floudas D."/>
            <person name="Copeland A."/>
            <person name="Barry K.W."/>
            <person name="Cichocki N."/>
            <person name="Veneault-Fourrey C."/>
            <person name="LaButti K."/>
            <person name="Lindquist E.A."/>
            <person name="Lipzen A."/>
            <person name="Lundell T."/>
            <person name="Morin E."/>
            <person name="Murat C."/>
            <person name="Riley R."/>
            <person name="Ohm R."/>
            <person name="Sun H."/>
            <person name="Tunlid A."/>
            <person name="Henrissat B."/>
            <person name="Grigoriev I.V."/>
            <person name="Hibbett D.S."/>
            <person name="Martin F."/>
        </authorList>
    </citation>
    <scope>NUCLEOTIDE SEQUENCE [LARGE SCALE GENOMIC DNA]</scope>
    <source>
        <strain evidence="3">F 1598</strain>
    </source>
</reference>
<evidence type="ECO:0008006" key="4">
    <source>
        <dbReference type="Google" id="ProtNLM"/>
    </source>
</evidence>
<organism evidence="2 3">
    <name type="scientific">Piloderma croceum (strain F 1598)</name>
    <dbReference type="NCBI Taxonomy" id="765440"/>
    <lineage>
        <taxon>Eukaryota</taxon>
        <taxon>Fungi</taxon>
        <taxon>Dikarya</taxon>
        <taxon>Basidiomycota</taxon>
        <taxon>Agaricomycotina</taxon>
        <taxon>Agaricomycetes</taxon>
        <taxon>Agaricomycetidae</taxon>
        <taxon>Atheliales</taxon>
        <taxon>Atheliaceae</taxon>
        <taxon>Piloderma</taxon>
    </lineage>
</organism>